<name>A0AA46Z8M2_VIBPH</name>
<protein>
    <submittedName>
        <fullName evidence="1">Phage major capsid protein, P2 family</fullName>
    </submittedName>
</protein>
<dbReference type="RefSeq" id="WP_228086439.1">
    <property type="nucleotide sequence ID" value="NZ_CP097356.1"/>
</dbReference>
<dbReference type="Proteomes" id="UP001163036">
    <property type="component" value="Chromosome 2"/>
</dbReference>
<gene>
    <name evidence="1" type="ORF">M5598_16925</name>
</gene>
<dbReference type="InterPro" id="IPR006441">
    <property type="entry name" value="Phage_P2_GpN"/>
</dbReference>
<reference evidence="1" key="1">
    <citation type="submission" date="2022-05" db="EMBL/GenBank/DDBJ databases">
        <title>Megaplasmid of Vibrio parahaemolyticus.</title>
        <authorList>
            <person name="Strauch E."/>
            <person name="Borowiak M."/>
        </authorList>
    </citation>
    <scope>NUCLEOTIDE SEQUENCE</scope>
    <source>
        <strain evidence="1">16-VB00198</strain>
    </source>
</reference>
<accession>A0AA46Z8M2</accession>
<dbReference type="Pfam" id="PF05125">
    <property type="entry name" value="Phage_cap_P2"/>
    <property type="match status" value="1"/>
</dbReference>
<proteinExistence type="predicted"/>
<evidence type="ECO:0000313" key="2">
    <source>
        <dbReference type="Proteomes" id="UP001163036"/>
    </source>
</evidence>
<dbReference type="AlphaFoldDB" id="A0AA46Z8M2"/>
<evidence type="ECO:0000313" key="1">
    <source>
        <dbReference type="EMBL" id="UYV28900.1"/>
    </source>
</evidence>
<sequence length="356" mass="39296">MSFLNAEATEYLREYCQALGEAAGAHDVREQFSITPVMETNLRQAILHSNAFLQLIAHLPVDQTTGQVIDVGDGGLATGRKENERFYAEFDQSGNTYELTETDSGAYITWATLSQWANSGGKDQWVTLMNNAITRNFALDMLRIGFHGTHVAKNTDPASYPLGQDVNKGWVAIVKEKMPDQVVATAKLDSTGQTEGSYRNTHALGNDLLNNYIHEVHVEDPDLVFLVGRNIVAAEEHRLLSAADKPTELNAVPKLSKDIAGKAAYTPPFFPPNMMMLTSLKNLQILTQKNTQHRDAKNVGDRKRFETQFLRWEGYAVGNMKKFAVIENVELVDSAAPVMTVEGAAVEDANPDVTPV</sequence>
<dbReference type="NCBIfam" id="TIGR01551">
    <property type="entry name" value="major_capsid_P2"/>
    <property type="match status" value="1"/>
</dbReference>
<dbReference type="EMBL" id="CP097356">
    <property type="protein sequence ID" value="UYV28900.1"/>
    <property type="molecule type" value="Genomic_DNA"/>
</dbReference>
<organism evidence="1 2">
    <name type="scientific">Vibrio parahaemolyticus</name>
    <dbReference type="NCBI Taxonomy" id="670"/>
    <lineage>
        <taxon>Bacteria</taxon>
        <taxon>Pseudomonadati</taxon>
        <taxon>Pseudomonadota</taxon>
        <taxon>Gammaproteobacteria</taxon>
        <taxon>Vibrionales</taxon>
        <taxon>Vibrionaceae</taxon>
        <taxon>Vibrio</taxon>
    </lineage>
</organism>